<dbReference type="InterPro" id="IPR000383">
    <property type="entry name" value="Xaa-Pro-like_dom"/>
</dbReference>
<reference evidence="3 4" key="1">
    <citation type="submission" date="2024-06" db="EMBL/GenBank/DDBJ databases">
        <title>The Natural Products Discovery Center: Release of the First 8490 Sequenced Strains for Exploring Actinobacteria Biosynthetic Diversity.</title>
        <authorList>
            <person name="Kalkreuter E."/>
            <person name="Kautsar S.A."/>
            <person name="Yang D."/>
            <person name="Bader C.D."/>
            <person name="Teijaro C.N."/>
            <person name="Fluegel L."/>
            <person name="Davis C.M."/>
            <person name="Simpson J.R."/>
            <person name="Lauterbach L."/>
            <person name="Steele A.D."/>
            <person name="Gui C."/>
            <person name="Meng S."/>
            <person name="Li G."/>
            <person name="Viehrig K."/>
            <person name="Ye F."/>
            <person name="Su P."/>
            <person name="Kiefer A.F."/>
            <person name="Nichols A."/>
            <person name="Cepeda A.J."/>
            <person name="Yan W."/>
            <person name="Fan B."/>
            <person name="Jiang Y."/>
            <person name="Adhikari A."/>
            <person name="Zheng C.-J."/>
            <person name="Schuster L."/>
            <person name="Cowan T.M."/>
            <person name="Smanski M.J."/>
            <person name="Chevrette M.G."/>
            <person name="De Carvalho L.P.S."/>
            <person name="Shen B."/>
        </authorList>
    </citation>
    <scope>NUCLEOTIDE SEQUENCE [LARGE SCALE GENOMIC DNA]</scope>
    <source>
        <strain evidence="3 4">NPDC033843</strain>
    </source>
</reference>
<dbReference type="EMBL" id="JBEZVE010000067">
    <property type="protein sequence ID" value="MEU3788023.1"/>
    <property type="molecule type" value="Genomic_DNA"/>
</dbReference>
<dbReference type="InterPro" id="IPR008979">
    <property type="entry name" value="Galactose-bd-like_sf"/>
</dbReference>
<dbReference type="Gene3D" id="2.60.120.260">
    <property type="entry name" value="Galactose-binding domain-like"/>
    <property type="match status" value="1"/>
</dbReference>
<sequence>MDVHKQDDLGVEVIFRPANPLDTPGALVPPLQPGSTVLPKGSVHTDGGMPLPCDIRLDRDLAITLRDGTLIYGDVYRPTGHGEVPVILIWTPYGKFEGWWNKNMYATNFGVPAEDLSGLQAFEALDPAYWCHHGYAIAVVDVRGSQHSGGDMLWWGRAGGRDIYDTIEWLAAQDWCTGKVAMSGNSQLGILQLFAAAEQPPHLAAIAPWEGLSDMYRDDLNRGGIPDTKFHREDVVATLYGQNRFEDPAAMLGRYPLMNAYWADKRARLDQIHVPAYIVASWAHPLHSRGTLAAFREISSTDKWLRVSNELEWVDIADRDNIADMRRFFDHFLKGADNGWETTPRVRLSVVDPGGTDVVNRPETEWPLARQEWRTLYLDPADGALSDRPLPQESMARYQSDDPNSSVKFALAFDEDTEVTGYLNVHLWVEAEESDDLDLFAALYKTDAEGNRLHHIEVRSPEMRAVIAGLETDGRLPAGFGYEGPSGKLRVSRRALAPERSTPSEPYLAHTEEQLIKPGQCVPVELAIWPTSLIVHAGERLVLEIAGHPVGNVSVPPLPGPDQNVATRNKGAHLIRTGGAYDSHLLLPVVPQPASPA</sequence>
<dbReference type="PANTHER" id="PTHR43056">
    <property type="entry name" value="PEPTIDASE S9 PROLYL OLIGOPEPTIDASE"/>
    <property type="match status" value="1"/>
</dbReference>
<evidence type="ECO:0000256" key="1">
    <source>
        <dbReference type="ARBA" id="ARBA00022801"/>
    </source>
</evidence>
<dbReference type="NCBIfam" id="TIGR00976">
    <property type="entry name" value="CocE_NonD"/>
    <property type="match status" value="1"/>
</dbReference>
<dbReference type="SUPFAM" id="SSF49785">
    <property type="entry name" value="Galactose-binding domain-like"/>
    <property type="match status" value="1"/>
</dbReference>
<dbReference type="SMART" id="SM00939">
    <property type="entry name" value="PepX_C"/>
    <property type="match status" value="1"/>
</dbReference>
<proteinExistence type="predicted"/>
<evidence type="ECO:0000313" key="4">
    <source>
        <dbReference type="Proteomes" id="UP001550739"/>
    </source>
</evidence>
<evidence type="ECO:0000259" key="2">
    <source>
        <dbReference type="SMART" id="SM00939"/>
    </source>
</evidence>
<dbReference type="SUPFAM" id="SSF53474">
    <property type="entry name" value="alpha/beta-Hydrolases"/>
    <property type="match status" value="1"/>
</dbReference>
<organism evidence="3 4">
    <name type="scientific">Streptomyces sp. 900129855</name>
    <dbReference type="NCBI Taxonomy" id="3155129"/>
    <lineage>
        <taxon>Bacteria</taxon>
        <taxon>Bacillati</taxon>
        <taxon>Actinomycetota</taxon>
        <taxon>Actinomycetes</taxon>
        <taxon>Kitasatosporales</taxon>
        <taxon>Streptomycetaceae</taxon>
        <taxon>Streptomyces</taxon>
    </lineage>
</organism>
<dbReference type="Pfam" id="PF02129">
    <property type="entry name" value="Peptidase_S15"/>
    <property type="match status" value="1"/>
</dbReference>
<dbReference type="GO" id="GO:0016787">
    <property type="term" value="F:hydrolase activity"/>
    <property type="evidence" value="ECO:0007669"/>
    <property type="project" value="UniProtKB-KW"/>
</dbReference>
<dbReference type="RefSeq" id="WP_361710688.1">
    <property type="nucleotide sequence ID" value="NZ_JBEZVE010000067.1"/>
</dbReference>
<dbReference type="InterPro" id="IPR013736">
    <property type="entry name" value="Xaa-Pro_dipept_C"/>
</dbReference>
<feature type="domain" description="Xaa-Pro dipeptidyl-peptidase C-terminal" evidence="2">
    <location>
        <begin position="326"/>
        <end position="586"/>
    </location>
</feature>
<dbReference type="Proteomes" id="UP001550739">
    <property type="component" value="Unassembled WGS sequence"/>
</dbReference>
<dbReference type="InterPro" id="IPR005674">
    <property type="entry name" value="CocE/Ser_esterase"/>
</dbReference>
<gene>
    <name evidence="3" type="ORF">AB0E89_47290</name>
</gene>
<keyword evidence="1 3" id="KW-0378">Hydrolase</keyword>
<keyword evidence="4" id="KW-1185">Reference proteome</keyword>
<protein>
    <submittedName>
        <fullName evidence="3">CocE/NonD family hydrolase</fullName>
    </submittedName>
</protein>
<evidence type="ECO:0000313" key="3">
    <source>
        <dbReference type="EMBL" id="MEU3788023.1"/>
    </source>
</evidence>
<comment type="caution">
    <text evidence="3">The sequence shown here is derived from an EMBL/GenBank/DDBJ whole genome shotgun (WGS) entry which is preliminary data.</text>
</comment>
<dbReference type="PANTHER" id="PTHR43056:SF10">
    <property type="entry name" value="COCE_NOND FAMILY, PUTATIVE (AFU_ORTHOLOGUE AFUA_7G00600)-RELATED"/>
    <property type="match status" value="1"/>
</dbReference>
<dbReference type="Pfam" id="PF08530">
    <property type="entry name" value="PepX_C"/>
    <property type="match status" value="1"/>
</dbReference>
<dbReference type="Gene3D" id="3.40.50.1820">
    <property type="entry name" value="alpha/beta hydrolase"/>
    <property type="match status" value="1"/>
</dbReference>
<accession>A0ABV2ZZL6</accession>
<name>A0ABV2ZZL6_9ACTN</name>
<dbReference type="Gene3D" id="1.10.3020.20">
    <property type="match status" value="1"/>
</dbReference>
<dbReference type="InterPro" id="IPR050585">
    <property type="entry name" value="Xaa-Pro_dipeptidyl-ppase/CocE"/>
</dbReference>
<dbReference type="InterPro" id="IPR029058">
    <property type="entry name" value="AB_hydrolase_fold"/>
</dbReference>